<comment type="subunit">
    <text evidence="5">Self-interacts. Interacts with FtsZ.</text>
</comment>
<dbReference type="InterPro" id="IPR050696">
    <property type="entry name" value="FtsA/MreB"/>
</dbReference>
<feature type="domain" description="SHS2" evidence="7">
    <location>
        <begin position="7"/>
        <end position="195"/>
    </location>
</feature>
<evidence type="ECO:0000256" key="2">
    <source>
        <dbReference type="ARBA" id="ARBA00022618"/>
    </source>
</evidence>
<dbReference type="InterPro" id="IPR020823">
    <property type="entry name" value="Cell_div_FtsA"/>
</dbReference>
<sequence length="411" mass="44156">MPVDDLIVGLDIGTTKVCAVIGELNETGRLEIVGIGTAPSDGLRRGVVINIESTLKAVTKAIEAAEMMSGREVGSVITGIAGSHVEGINSRGVVAVSGRDREINEEDVRRVIDAARAVVIPMDREVLHVIPQEFIVDDQGGVKNPLDMIGIRLEAEVHIITGSVTSAQNLLKCVNRAGFRVQDIVLESIASSKAVLSNEEKELGVLMIDLGGGTTDVLVYVEGSPYHTDVVAVGGEQVTSDISIVLKTPAEFAEKLKKESGCCYMPLIDPAEEILLPGVGGWPSASIPRSELCKIIQPRMAEIFSMIREKMMKKGYLNHLRGGVVLTGGGSMMPGAAELAKEIFGVPARIGYPFELGGLVQEYRNPMYSTAVGLVMYGDELSMQESEVKNVGKRAKSGAGNRFRNWMKEFF</sequence>
<dbReference type="Pfam" id="PF14450">
    <property type="entry name" value="FtsA"/>
    <property type="match status" value="2"/>
</dbReference>
<reference evidence="8 9" key="1">
    <citation type="submission" date="2022-12" db="EMBL/GenBank/DDBJ databases">
        <title>Metagenome assembled genome from gulf of manar.</title>
        <authorList>
            <person name="Kohli P."/>
            <person name="Pk S."/>
            <person name="Venkata Ramana C."/>
            <person name="Sasikala C."/>
        </authorList>
    </citation>
    <scope>NUCLEOTIDE SEQUENCE [LARGE SCALE GENOMIC DNA]</scope>
    <source>
        <strain evidence="8">JB008</strain>
    </source>
</reference>
<dbReference type="PIRSF" id="PIRSF003101">
    <property type="entry name" value="FtsA"/>
    <property type="match status" value="1"/>
</dbReference>
<keyword evidence="2 5" id="KW-0132">Cell division</keyword>
<dbReference type="AlphaFoldDB" id="A0AAJ1MKG8"/>
<dbReference type="GO" id="GO:0032153">
    <property type="term" value="C:cell division site"/>
    <property type="evidence" value="ECO:0007669"/>
    <property type="project" value="UniProtKB-UniRule"/>
</dbReference>
<keyword evidence="3 5" id="KW-0472">Membrane</keyword>
<name>A0AAJ1MKG8_9SPIO</name>
<dbReference type="Gene3D" id="3.30.1490.110">
    <property type="match status" value="1"/>
</dbReference>
<proteinExistence type="inferred from homology"/>
<dbReference type="GO" id="GO:0043093">
    <property type="term" value="P:FtsZ-dependent cytokinesis"/>
    <property type="evidence" value="ECO:0007669"/>
    <property type="project" value="UniProtKB-UniRule"/>
</dbReference>
<evidence type="ECO:0000256" key="1">
    <source>
        <dbReference type="ARBA" id="ARBA00022475"/>
    </source>
</evidence>
<evidence type="ECO:0000256" key="6">
    <source>
        <dbReference type="PIRNR" id="PIRNR003101"/>
    </source>
</evidence>
<dbReference type="NCBIfam" id="TIGR01174">
    <property type="entry name" value="ftsA"/>
    <property type="match status" value="1"/>
</dbReference>
<dbReference type="InterPro" id="IPR003494">
    <property type="entry name" value="SHS2_FtsA"/>
</dbReference>
<comment type="function">
    <text evidence="5 6">Cell division protein that is involved in the assembly of the Z ring. May serve as a membrane anchor for the Z ring.</text>
</comment>
<accession>A0AAJ1MKG8</accession>
<dbReference type="CDD" id="cd24048">
    <property type="entry name" value="ASKHA_NBD_FtsA"/>
    <property type="match status" value="1"/>
</dbReference>
<evidence type="ECO:0000313" key="8">
    <source>
        <dbReference type="EMBL" id="MDC7228558.1"/>
    </source>
</evidence>
<dbReference type="PANTHER" id="PTHR32432:SF4">
    <property type="entry name" value="CELL DIVISION PROTEIN FTSA"/>
    <property type="match status" value="1"/>
</dbReference>
<dbReference type="Gene3D" id="3.30.420.40">
    <property type="match status" value="2"/>
</dbReference>
<dbReference type="GO" id="GO:0009898">
    <property type="term" value="C:cytoplasmic side of plasma membrane"/>
    <property type="evidence" value="ECO:0007669"/>
    <property type="project" value="UniProtKB-UniRule"/>
</dbReference>
<comment type="caution">
    <text evidence="8">The sequence shown here is derived from an EMBL/GenBank/DDBJ whole genome shotgun (WGS) entry which is preliminary data.</text>
</comment>
<dbReference type="HAMAP" id="MF_02033">
    <property type="entry name" value="FtsA"/>
    <property type="match status" value="1"/>
</dbReference>
<dbReference type="PANTHER" id="PTHR32432">
    <property type="entry name" value="CELL DIVISION PROTEIN FTSA-RELATED"/>
    <property type="match status" value="1"/>
</dbReference>
<organism evidence="8 9">
    <name type="scientific">Candidatus Thalassospirochaeta sargassi</name>
    <dbReference type="NCBI Taxonomy" id="3119039"/>
    <lineage>
        <taxon>Bacteria</taxon>
        <taxon>Pseudomonadati</taxon>
        <taxon>Spirochaetota</taxon>
        <taxon>Spirochaetia</taxon>
        <taxon>Spirochaetales</taxon>
        <taxon>Spirochaetaceae</taxon>
        <taxon>Candidatus Thalassospirochaeta</taxon>
    </lineage>
</organism>
<keyword evidence="4 5" id="KW-0131">Cell cycle</keyword>
<evidence type="ECO:0000313" key="9">
    <source>
        <dbReference type="Proteomes" id="UP001221217"/>
    </source>
</evidence>
<evidence type="ECO:0000259" key="7">
    <source>
        <dbReference type="SMART" id="SM00842"/>
    </source>
</evidence>
<dbReference type="Pfam" id="PF02491">
    <property type="entry name" value="SHS2_FTSA"/>
    <property type="match status" value="1"/>
</dbReference>
<evidence type="ECO:0000256" key="5">
    <source>
        <dbReference type="HAMAP-Rule" id="MF_02033"/>
    </source>
</evidence>
<evidence type="ECO:0000256" key="3">
    <source>
        <dbReference type="ARBA" id="ARBA00023136"/>
    </source>
</evidence>
<dbReference type="SUPFAM" id="SSF53067">
    <property type="entry name" value="Actin-like ATPase domain"/>
    <property type="match status" value="2"/>
</dbReference>
<evidence type="ECO:0000256" key="4">
    <source>
        <dbReference type="ARBA" id="ARBA00023306"/>
    </source>
</evidence>
<gene>
    <name evidence="5 8" type="primary">ftsA</name>
    <name evidence="8" type="ORF">PQJ61_17485</name>
</gene>
<comment type="subcellular location">
    <subcellularLocation>
        <location evidence="5">Cell membrane</location>
        <topology evidence="5">Peripheral membrane protein</topology>
        <orientation evidence="5">Cytoplasmic side</orientation>
    </subcellularLocation>
    <text evidence="5">Localizes to the Z ring in an FtsZ-dependent manner. Targeted to the membrane through a conserved C-terminal amphipathic helix.</text>
</comment>
<dbReference type="Proteomes" id="UP001221217">
    <property type="component" value="Unassembled WGS sequence"/>
</dbReference>
<keyword evidence="1 5" id="KW-1003">Cell membrane</keyword>
<protein>
    <recommendedName>
        <fullName evidence="5 6">Cell division protein FtsA</fullName>
    </recommendedName>
</protein>
<dbReference type="SMART" id="SM00842">
    <property type="entry name" value="FtsA"/>
    <property type="match status" value="1"/>
</dbReference>
<comment type="similarity">
    <text evidence="5 6">Belongs to the FtsA/MreB family.</text>
</comment>
<dbReference type="EMBL" id="JAQQAL010000051">
    <property type="protein sequence ID" value="MDC7228558.1"/>
    <property type="molecule type" value="Genomic_DNA"/>
</dbReference>
<dbReference type="InterPro" id="IPR043129">
    <property type="entry name" value="ATPase_NBD"/>
</dbReference>